<accession>A0A4E9F076</accession>
<dbReference type="AlphaFoldDB" id="A0A5F2P3F0"/>
<evidence type="ECO:0000313" key="1">
    <source>
        <dbReference type="EMBL" id="CRZ22451.1"/>
    </source>
</evidence>
<dbReference type="EMBL" id="LN856451">
    <property type="protein sequence ID" value="CRZ22451.1"/>
    <property type="molecule type" value="Genomic_DNA"/>
</dbReference>
<reference evidence="1" key="2">
    <citation type="submission" date="2012-12" db="EMBL/GenBank/DDBJ databases">
        <authorList>
            <person name="Gao Y.W."/>
            <person name="Fan S.T."/>
            <person name="Sun H.T."/>
            <person name="Wang Z."/>
            <person name="Gao X.L."/>
            <person name="Li Y.G."/>
            <person name="Wang T.C."/>
            <person name="Zhang K."/>
            <person name="Xu W.W."/>
            <person name="Yu Z.J."/>
            <person name="Xia X.Z."/>
        </authorList>
    </citation>
    <scope>NUCLEOTIDE SEQUENCE</scope>
    <source>
        <strain evidence="1">FR3</strain>
    </source>
</reference>
<protein>
    <submittedName>
        <fullName evidence="1">BMA-GRK-1, isoform d</fullName>
    </submittedName>
</protein>
<dbReference type="EMBL" id="CAAKNF010000196">
    <property type="protein sequence ID" value="VIO87969.1"/>
    <property type="molecule type" value="Genomic_DNA"/>
</dbReference>
<dbReference type="RefSeq" id="XP_042930517.1">
    <property type="nucleotide sequence ID" value="XM_043074583.1"/>
</dbReference>
<reference evidence="1" key="1">
    <citation type="journal article" date="2007" name="Science">
        <title>Draft genome of the filarial nematode parasite Brugia malayi.</title>
        <authorList>
            <person name="Ghedin E."/>
            <person name="Wang S."/>
            <person name="Spiro D."/>
            <person name="Caler E."/>
            <person name="Zhao Q."/>
            <person name="Crabtree J."/>
            <person name="Allen J.E."/>
            <person name="Delcher A.L."/>
            <person name="Guiliano D.B."/>
            <person name="Miranda-Saavedra D."/>
            <person name="Angiuoli S.V."/>
            <person name="Creasy T."/>
            <person name="Amedeo P."/>
            <person name="Haas B."/>
            <person name="El-Sayed N.M."/>
            <person name="Wortman J.R."/>
            <person name="Feldblyum T."/>
            <person name="Tallon L."/>
            <person name="Schatz M."/>
            <person name="Shumway M."/>
            <person name="Koo H."/>
            <person name="Salzberg S.L."/>
            <person name="Schobel S."/>
            <person name="Pertea M."/>
            <person name="Pop M."/>
            <person name="White O."/>
            <person name="Barton G.J."/>
            <person name="Carlow C.K."/>
            <person name="Crawford M.J."/>
            <person name="Daub J."/>
            <person name="Dimmic M.W."/>
            <person name="Estes C.F."/>
            <person name="Foster J.M."/>
            <person name="Ganatra M."/>
            <person name="Gregory W.F."/>
            <person name="Johnson N.M."/>
            <person name="Jin J."/>
            <person name="Komuniecki R."/>
            <person name="Korf I."/>
            <person name="Kumar S."/>
            <person name="Laney S."/>
            <person name="Li B.W."/>
            <person name="Li W."/>
            <person name="Lindblom T.H."/>
            <person name="Lustigman S."/>
            <person name="Ma D."/>
            <person name="Maina C.V."/>
            <person name="Martin D.M."/>
            <person name="McCarter J.P."/>
            <person name="McReynolds L."/>
            <person name="Mitreva M."/>
            <person name="Nutman T.B."/>
            <person name="Parkinson J."/>
            <person name="Peregrin-Alvarez J.M."/>
            <person name="Poole C."/>
            <person name="Ren Q."/>
            <person name="Saunders L."/>
            <person name="Sluder A.E."/>
            <person name="Smith K."/>
            <person name="Stanke M."/>
            <person name="Unnasch T.R."/>
            <person name="Ware J."/>
            <person name="Wei A.D."/>
            <person name="Weil G."/>
            <person name="Williams D.J."/>
            <person name="Zhang Y."/>
            <person name="Williams S.A."/>
            <person name="Fraser-Liggett C."/>
            <person name="Slatko B."/>
            <person name="Blaxter M.L."/>
            <person name="Scott A.L."/>
        </authorList>
    </citation>
    <scope>NUCLEOTIDE SEQUENCE</scope>
    <source>
        <strain evidence="1">FR3</strain>
    </source>
</reference>
<dbReference type="InterPro" id="IPR044926">
    <property type="entry name" value="RGS_subdomain_2"/>
</dbReference>
<dbReference type="GeneID" id="6101098"/>
<reference evidence="2" key="3">
    <citation type="submission" date="2019-04" db="EMBL/GenBank/DDBJ databases">
        <authorList>
            <person name="Howe K."/>
            <person name="Paulini M."/>
            <person name="Williams G."/>
        </authorList>
    </citation>
    <scope>NUCLEOTIDE SEQUENCE [LARGE SCALE GENOMIC DNA]</scope>
    <source>
        <strain evidence="2">FR3</strain>
    </source>
</reference>
<sequence length="106" mass="12480">MGNSAPDLFQYHGRKRAVVRYVRISKICCDVNKRSLERTPFLFDEVSLLIVVMIETECFRELNVMEQNGELVWNLRNDSIRGENSKSESNNKFGFLARLFKRKTEF</sequence>
<evidence type="ECO:0000313" key="2">
    <source>
        <dbReference type="EMBL" id="VIO87969.1"/>
    </source>
</evidence>
<gene>
    <name evidence="3" type="primary">bma-grk-1.2</name>
    <name evidence="1" type="synonym">Bma-grk-1</name>
    <name evidence="2" type="synonym">Bma-grk-1.2</name>
    <name evidence="3" type="ORF">Bm3446</name>
    <name evidence="2" type="ORF">BM_BM3446</name>
    <name evidence="1" type="ORF">BM_Bm3446</name>
</gene>
<dbReference type="WormBase" id="Bm3446d">
    <property type="protein sequence ID" value="BM39091"/>
    <property type="gene ID" value="WBGene00223707"/>
    <property type="gene designation" value="Bma-grk-1.2"/>
</dbReference>
<dbReference type="OrthoDB" id="354826at2759"/>
<organism evidence="1">
    <name type="scientific">Brugia malayi</name>
    <name type="common">Filarial nematode worm</name>
    <dbReference type="NCBI Taxonomy" id="6279"/>
    <lineage>
        <taxon>Eukaryota</taxon>
        <taxon>Metazoa</taxon>
        <taxon>Ecdysozoa</taxon>
        <taxon>Nematoda</taxon>
        <taxon>Chromadorea</taxon>
        <taxon>Rhabditida</taxon>
        <taxon>Spirurina</taxon>
        <taxon>Spiruromorpha</taxon>
        <taxon>Filarioidea</taxon>
        <taxon>Onchocercidae</taxon>
        <taxon>Brugia</taxon>
    </lineage>
</organism>
<proteinExistence type="predicted"/>
<dbReference type="Gene3D" id="1.10.167.10">
    <property type="entry name" value="Regulator of G-protein Signalling 4, domain 2"/>
    <property type="match status" value="1"/>
</dbReference>
<accession>A0A5F2P3F0</accession>
<name>A0A5F2P3F0_BRUMA</name>
<evidence type="ECO:0000313" key="3">
    <source>
        <dbReference type="WormBase" id="Bm3446d"/>
    </source>
</evidence>